<organism evidence="1 2">
    <name type="scientific">Micromonospora echinaurantiaca</name>
    <dbReference type="NCBI Taxonomy" id="47857"/>
    <lineage>
        <taxon>Bacteria</taxon>
        <taxon>Bacillati</taxon>
        <taxon>Actinomycetota</taxon>
        <taxon>Actinomycetes</taxon>
        <taxon>Micromonosporales</taxon>
        <taxon>Micromonosporaceae</taxon>
        <taxon>Micromonospora</taxon>
    </lineage>
</organism>
<dbReference type="RefSeq" id="WP_157748183.1">
    <property type="nucleotide sequence ID" value="NZ_LT607750.1"/>
</dbReference>
<proteinExistence type="predicted"/>
<accession>A0A1C5IF12</accession>
<protein>
    <submittedName>
        <fullName evidence="1">Uncharacterized protein</fullName>
    </submittedName>
</protein>
<gene>
    <name evidence="1" type="ORF">GA0070609_3182</name>
</gene>
<dbReference type="EMBL" id="LT607750">
    <property type="protein sequence ID" value="SCG56643.1"/>
    <property type="molecule type" value="Genomic_DNA"/>
</dbReference>
<reference evidence="1 2" key="1">
    <citation type="submission" date="2016-06" db="EMBL/GenBank/DDBJ databases">
        <authorList>
            <person name="Kjaerup R.B."/>
            <person name="Dalgaard T.S."/>
            <person name="Juul-Madsen H.R."/>
        </authorList>
    </citation>
    <scope>NUCLEOTIDE SEQUENCE [LARGE SCALE GENOMIC DNA]</scope>
    <source>
        <strain evidence="1 2">DSM 43904</strain>
    </source>
</reference>
<evidence type="ECO:0000313" key="2">
    <source>
        <dbReference type="Proteomes" id="UP000198217"/>
    </source>
</evidence>
<keyword evidence="2" id="KW-1185">Reference proteome</keyword>
<dbReference type="Proteomes" id="UP000198217">
    <property type="component" value="Chromosome I"/>
</dbReference>
<name>A0A1C5IF12_9ACTN</name>
<sequence length="53" mass="5906">MRCRARNIASAAGFWVLILLDLVTGAEPTDPSAPHWLDRRRARRVLRIGPPVG</sequence>
<evidence type="ECO:0000313" key="1">
    <source>
        <dbReference type="EMBL" id="SCG56643.1"/>
    </source>
</evidence>
<dbReference type="AlphaFoldDB" id="A0A1C5IF12"/>